<dbReference type="SUPFAM" id="SSF56436">
    <property type="entry name" value="C-type lectin-like"/>
    <property type="match status" value="1"/>
</dbReference>
<gene>
    <name evidence="2" type="ordered locus">RL1910</name>
</gene>
<reference evidence="2 3" key="1">
    <citation type="journal article" date="2006" name="Genome Biol.">
        <title>The genome of Rhizobium leguminosarum has recognizable core and accessory components.</title>
        <authorList>
            <person name="Young J.W."/>
            <person name="Crossman L.C."/>
            <person name="Johnston A.W.B."/>
            <person name="Thomson N.R."/>
            <person name="Ghazoui Z.F."/>
            <person name="Hull K.H."/>
            <person name="Wexler M."/>
            <person name="Curson A.R.J."/>
            <person name="Todd J.D."/>
            <person name="Poole P.S."/>
            <person name="Mauchline T.H."/>
            <person name="East A.K."/>
            <person name="Quail M.A."/>
            <person name="Churcher C."/>
            <person name="Arrowsmith C."/>
            <person name="Cherevach A."/>
            <person name="Chillingworth T."/>
            <person name="Clarke K."/>
            <person name="Cronin A."/>
            <person name="Davis P."/>
            <person name="Fraser A."/>
            <person name="Hance Z."/>
            <person name="Hauser H."/>
            <person name="Jagels K."/>
            <person name="Moule S."/>
            <person name="Mungall K."/>
            <person name="Norbertczak H."/>
            <person name="Rabbinowitsch E."/>
            <person name="Sanders M."/>
            <person name="Simmonds M."/>
            <person name="Whitehead S."/>
            <person name="Parkhill J."/>
        </authorList>
    </citation>
    <scope>NUCLEOTIDE SEQUENCE [LARGE SCALE GENOMIC DNA]</scope>
    <source>
        <strain evidence="3">DSM 114642 / LMG 32736 / 3841</strain>
    </source>
</reference>
<organism evidence="2 3">
    <name type="scientific">Rhizobium johnstonii (strain DSM 114642 / LMG 32736 / 3841)</name>
    <name type="common">Rhizobium leguminosarum bv. viciae</name>
    <dbReference type="NCBI Taxonomy" id="216596"/>
    <lineage>
        <taxon>Bacteria</taxon>
        <taxon>Pseudomonadati</taxon>
        <taxon>Pseudomonadota</taxon>
        <taxon>Alphaproteobacteria</taxon>
        <taxon>Hyphomicrobiales</taxon>
        <taxon>Rhizobiaceae</taxon>
        <taxon>Rhizobium/Agrobacterium group</taxon>
        <taxon>Rhizobium</taxon>
        <taxon>Rhizobium johnstonii</taxon>
    </lineage>
</organism>
<keyword evidence="3" id="KW-1185">Reference proteome</keyword>
<dbReference type="PANTHER" id="PTHR23150:SF19">
    <property type="entry name" value="FORMYLGLYCINE-GENERATING ENZYME"/>
    <property type="match status" value="1"/>
</dbReference>
<dbReference type="EnsemblBacteria" id="CAK07403">
    <property type="protein sequence ID" value="CAK07403"/>
    <property type="gene ID" value="RL1910"/>
</dbReference>
<feature type="domain" description="Sulfatase-modifying factor enzyme-like" evidence="1">
    <location>
        <begin position="39"/>
        <end position="340"/>
    </location>
</feature>
<dbReference type="InterPro" id="IPR051043">
    <property type="entry name" value="Sulfatase_Mod_Factor_Kinase"/>
</dbReference>
<dbReference type="Gene3D" id="3.90.1580.10">
    <property type="entry name" value="paralog of FGE (formylglycine-generating enzyme)"/>
    <property type="match status" value="1"/>
</dbReference>
<dbReference type="KEGG" id="rle:RL1910"/>
<evidence type="ECO:0000313" key="3">
    <source>
        <dbReference type="Proteomes" id="UP000006575"/>
    </source>
</evidence>
<dbReference type="Proteomes" id="UP000006575">
    <property type="component" value="Chromosome"/>
</dbReference>
<proteinExistence type="predicted"/>
<evidence type="ECO:0000259" key="1">
    <source>
        <dbReference type="Pfam" id="PF03781"/>
    </source>
</evidence>
<dbReference type="HOGENOM" id="CLU_012431_4_0_5"/>
<accession>Q1MI07</accession>
<dbReference type="InterPro" id="IPR042095">
    <property type="entry name" value="SUMF_sf"/>
</dbReference>
<dbReference type="PANTHER" id="PTHR23150">
    <property type="entry name" value="SULFATASE MODIFYING FACTOR 1, 2"/>
    <property type="match status" value="1"/>
</dbReference>
<dbReference type="InterPro" id="IPR016187">
    <property type="entry name" value="CTDL_fold"/>
</dbReference>
<name>Q1MI07_RHIJ3</name>
<dbReference type="GO" id="GO:0120147">
    <property type="term" value="F:formylglycine-generating oxidase activity"/>
    <property type="evidence" value="ECO:0007669"/>
    <property type="project" value="TreeGrafter"/>
</dbReference>
<evidence type="ECO:0000313" key="2">
    <source>
        <dbReference type="EMBL" id="CAK07403.1"/>
    </source>
</evidence>
<dbReference type="eggNOG" id="COG1262">
    <property type="taxonomic scope" value="Bacteria"/>
</dbReference>
<dbReference type="AlphaFoldDB" id="Q1MI07"/>
<protein>
    <recommendedName>
        <fullName evidence="1">Sulfatase-modifying factor enzyme-like domain-containing protein</fullName>
    </recommendedName>
</protein>
<dbReference type="InterPro" id="IPR005532">
    <property type="entry name" value="SUMF_dom"/>
</dbReference>
<dbReference type="EMBL" id="AM236080">
    <property type="protein sequence ID" value="CAK07403.1"/>
    <property type="molecule type" value="Genomic_DNA"/>
</dbReference>
<sequence>MKLGNAPVWPGHCFARAKVSPSVLETAMALAFDNMTERDRFIWIPGRTFTVGSDKHYPEEAPAHPVTVDGFWMAETPVTNRQFKQFAEATGYVTVAEKAPDPRDYPGAKPEMLRAGSLVFTQPKTVSGADISQWWTFKFGANWRRPLGGLSDLRGKLDHPVVHVAYADAAAYAHWAGLDLPTEAEWELAARGGLDDAEYAWGDEFAPGGVPMANTWSGTFPIHSTKPKGHERTSPVRSFPPNGFGLYDMIGNVWEWTSDYWSTRHPEPAKHSCCIPSNPRGRDAEASYDPRQPEIRIARRVLKGGSHLCAPNYCRRYRPAARHAEPEDTSTSHVGFRCVRRTEGEAK</sequence>
<dbReference type="Pfam" id="PF03781">
    <property type="entry name" value="FGE-sulfatase"/>
    <property type="match status" value="1"/>
</dbReference>